<evidence type="ECO:0000256" key="6">
    <source>
        <dbReference type="ARBA" id="ARBA00023136"/>
    </source>
</evidence>
<evidence type="ECO:0000256" key="7">
    <source>
        <dbReference type="RuleBase" id="RU363032"/>
    </source>
</evidence>
<dbReference type="CDD" id="cd06261">
    <property type="entry name" value="TM_PBP2"/>
    <property type="match status" value="1"/>
</dbReference>
<evidence type="ECO:0000256" key="4">
    <source>
        <dbReference type="ARBA" id="ARBA00022692"/>
    </source>
</evidence>
<dbReference type="InterPro" id="IPR000515">
    <property type="entry name" value="MetI-like"/>
</dbReference>
<dbReference type="Proteomes" id="UP000077875">
    <property type="component" value="Chromosome"/>
</dbReference>
<feature type="transmembrane region" description="Helical" evidence="7">
    <location>
        <begin position="9"/>
        <end position="30"/>
    </location>
</feature>
<keyword evidence="4 7" id="KW-0812">Transmembrane</keyword>
<protein>
    <submittedName>
        <fullName evidence="9">ABC transporter permease</fullName>
    </submittedName>
</protein>
<dbReference type="SUPFAM" id="SSF161098">
    <property type="entry name" value="MetI-like"/>
    <property type="match status" value="1"/>
</dbReference>
<sequence>MREPERGTLIWAPVTILILLLAWQLLVMLLRPPTYLLPDPLSVFETLVTRISLIAPHAWVTLVEMLLGLAVGVSGGVLTALALASSALLRRPLLPLLIASQAVPLFALAPLMMLWFGYGMTPKVLMAALIIYFPVASTFYDGLRQTERGWLDLALIMRASPLRTMLLVRLPAALPSFCSGLRLAAICAPIGAVIGEWAGASAGLGYLMIQANAQMQTALMFAALLVLIVFALLLYAATELVSRWLLPWRSVSHR</sequence>
<keyword evidence="6 7" id="KW-0472">Membrane</keyword>
<dbReference type="PROSITE" id="PS50928">
    <property type="entry name" value="ABC_TM1"/>
    <property type="match status" value="1"/>
</dbReference>
<accession>A0A172YFM4</accession>
<feature type="transmembrane region" description="Helical" evidence="7">
    <location>
        <begin position="96"/>
        <end position="118"/>
    </location>
</feature>
<keyword evidence="5 7" id="KW-1133">Transmembrane helix</keyword>
<dbReference type="GO" id="GO:0055085">
    <property type="term" value="P:transmembrane transport"/>
    <property type="evidence" value="ECO:0007669"/>
    <property type="project" value="InterPro"/>
</dbReference>
<dbReference type="STRING" id="376489.A5892_10045"/>
<keyword evidence="3" id="KW-1003">Cell membrane</keyword>
<evidence type="ECO:0000256" key="5">
    <source>
        <dbReference type="ARBA" id="ARBA00022989"/>
    </source>
</evidence>
<dbReference type="KEGG" id="haa:A5892_10045"/>
<feature type="transmembrane region" description="Helical" evidence="7">
    <location>
        <begin position="66"/>
        <end position="89"/>
    </location>
</feature>
<dbReference type="InterPro" id="IPR035906">
    <property type="entry name" value="MetI-like_sf"/>
</dbReference>
<evidence type="ECO:0000256" key="3">
    <source>
        <dbReference type="ARBA" id="ARBA00022475"/>
    </source>
</evidence>
<evidence type="ECO:0000313" key="10">
    <source>
        <dbReference type="Proteomes" id="UP000077875"/>
    </source>
</evidence>
<dbReference type="GO" id="GO:0005886">
    <property type="term" value="C:plasma membrane"/>
    <property type="evidence" value="ECO:0007669"/>
    <property type="project" value="UniProtKB-SubCell"/>
</dbReference>
<feature type="transmembrane region" description="Helical" evidence="7">
    <location>
        <begin position="219"/>
        <end position="238"/>
    </location>
</feature>
<dbReference type="Pfam" id="PF00528">
    <property type="entry name" value="BPD_transp_1"/>
    <property type="match status" value="1"/>
</dbReference>
<keyword evidence="2 7" id="KW-0813">Transport</keyword>
<dbReference type="PANTHER" id="PTHR30151:SF20">
    <property type="entry name" value="ABC TRANSPORTER PERMEASE PROTEIN HI_0355-RELATED"/>
    <property type="match status" value="1"/>
</dbReference>
<dbReference type="EMBL" id="CP015243">
    <property type="protein sequence ID" value="ANF57765.1"/>
    <property type="molecule type" value="Genomic_DNA"/>
</dbReference>
<evidence type="ECO:0000256" key="2">
    <source>
        <dbReference type="ARBA" id="ARBA00022448"/>
    </source>
</evidence>
<comment type="similarity">
    <text evidence="7">Belongs to the binding-protein-dependent transport system permease family.</text>
</comment>
<comment type="subcellular location">
    <subcellularLocation>
        <location evidence="1 7">Cell membrane</location>
        <topology evidence="1 7">Multi-pass membrane protein</topology>
    </subcellularLocation>
</comment>
<feature type="domain" description="ABC transmembrane type-1" evidence="8">
    <location>
        <begin position="58"/>
        <end position="238"/>
    </location>
</feature>
<dbReference type="AlphaFoldDB" id="A0A172YFM4"/>
<dbReference type="RefSeq" id="WP_064122690.1">
    <property type="nucleotide sequence ID" value="NZ_CP015243.1"/>
</dbReference>
<evidence type="ECO:0000259" key="8">
    <source>
        <dbReference type="PROSITE" id="PS50928"/>
    </source>
</evidence>
<proteinExistence type="inferred from homology"/>
<keyword evidence="10" id="KW-1185">Reference proteome</keyword>
<dbReference type="PANTHER" id="PTHR30151">
    <property type="entry name" value="ALKANE SULFONATE ABC TRANSPORTER-RELATED, MEMBRANE SUBUNIT"/>
    <property type="match status" value="1"/>
</dbReference>
<name>A0A172YFM4_9GAMM</name>
<gene>
    <name evidence="9" type="ORF">A5892_10045</name>
</gene>
<evidence type="ECO:0000313" key="9">
    <source>
        <dbReference type="EMBL" id="ANF57765.1"/>
    </source>
</evidence>
<dbReference type="Gene3D" id="1.10.3720.10">
    <property type="entry name" value="MetI-like"/>
    <property type="match status" value="1"/>
</dbReference>
<reference evidence="9 10" key="1">
    <citation type="submission" date="2016-04" db="EMBL/GenBank/DDBJ databases">
        <title>Complete Genome Sequence of Halotalea alkalilenta IHB B 13600.</title>
        <authorList>
            <person name="Swarnkar M.K."/>
            <person name="Sharma A."/>
            <person name="Kaushal K."/>
            <person name="Soni R."/>
            <person name="Rana S."/>
            <person name="Singh A.K."/>
            <person name="Gulati A."/>
        </authorList>
    </citation>
    <scope>NUCLEOTIDE SEQUENCE [LARGE SCALE GENOMIC DNA]</scope>
    <source>
        <strain evidence="9 10">IHB B 13600</strain>
    </source>
</reference>
<organism evidence="9 10">
    <name type="scientific">Halotalea alkalilenta</name>
    <dbReference type="NCBI Taxonomy" id="376489"/>
    <lineage>
        <taxon>Bacteria</taxon>
        <taxon>Pseudomonadati</taxon>
        <taxon>Pseudomonadota</taxon>
        <taxon>Gammaproteobacteria</taxon>
        <taxon>Oceanospirillales</taxon>
        <taxon>Halomonadaceae</taxon>
        <taxon>Halotalea</taxon>
    </lineage>
</organism>
<feature type="transmembrane region" description="Helical" evidence="7">
    <location>
        <begin position="183"/>
        <end position="207"/>
    </location>
</feature>
<evidence type="ECO:0000256" key="1">
    <source>
        <dbReference type="ARBA" id="ARBA00004651"/>
    </source>
</evidence>